<dbReference type="Proteomes" id="UP000078447">
    <property type="component" value="Unassembled WGS sequence"/>
</dbReference>
<reference evidence="2 3" key="1">
    <citation type="submission" date="2016-03" db="EMBL/GenBank/DDBJ databases">
        <authorList>
            <person name="Cho S.-Y."/>
            <person name="Lim S."/>
            <person name="Kim H."/>
            <person name="Soh E.H."/>
            <person name="Moon J.S."/>
        </authorList>
    </citation>
    <scope>NUCLEOTIDE SEQUENCE [LARGE SCALE GENOMIC DNA]</scope>
    <source>
        <strain evidence="2 3">KCTC 3810</strain>
    </source>
</reference>
<name>A0ABX2VA92_9BACL</name>
<protein>
    <recommendedName>
        <fullName evidence="1">Helicase Helix-turn-helix domain-containing protein</fullName>
    </recommendedName>
</protein>
<feature type="domain" description="Helicase Helix-turn-helix" evidence="1">
    <location>
        <begin position="242"/>
        <end position="330"/>
    </location>
</feature>
<comment type="caution">
    <text evidence="2">The sequence shown here is derived from an EMBL/GenBank/DDBJ whole genome shotgun (WGS) entry which is preliminary data.</text>
</comment>
<dbReference type="RefSeq" id="WP_028106043.1">
    <property type="nucleotide sequence ID" value="NZ_LVVL01000001.1"/>
</dbReference>
<evidence type="ECO:0000313" key="2">
    <source>
        <dbReference type="EMBL" id="OAN15137.1"/>
    </source>
</evidence>
<keyword evidence="3" id="KW-1185">Reference proteome</keyword>
<evidence type="ECO:0000313" key="3">
    <source>
        <dbReference type="Proteomes" id="UP000078447"/>
    </source>
</evidence>
<organism evidence="2 3">
    <name type="scientific">Exiguobacterium undae</name>
    <dbReference type="NCBI Taxonomy" id="169177"/>
    <lineage>
        <taxon>Bacteria</taxon>
        <taxon>Bacillati</taxon>
        <taxon>Bacillota</taxon>
        <taxon>Bacilli</taxon>
        <taxon>Bacillales</taxon>
        <taxon>Bacillales Family XII. Incertae Sedis</taxon>
        <taxon>Exiguobacterium</taxon>
    </lineage>
</organism>
<dbReference type="InterPro" id="IPR029491">
    <property type="entry name" value="Helicase_HTH"/>
</dbReference>
<accession>A0ABX2VA92</accession>
<dbReference type="Pfam" id="PF14493">
    <property type="entry name" value="HTH_40"/>
    <property type="match status" value="1"/>
</dbReference>
<evidence type="ECO:0000259" key="1">
    <source>
        <dbReference type="Pfam" id="PF14493"/>
    </source>
</evidence>
<sequence length="337" mass="39467">MERTVLKQVVLEAIIRLRNERTDRSLYHIFQGKRSATSLQDAHFYELESVFGMLPFKKERFEQVLAELEQDGWIEKQQTLLVTEEGRRHVRSPFLIDDLGGELRGYPVVLWRRISLLLQTVICLEQRISFVPVQQDSATKDWVRNQLSSLTERSAWLRAVYQELEQALMQLSEREAILISYRLSGRKTGLSYPQLSGYLEADTGSLQLEFLIAWRKCIRHLPEAGLLMSYGIDIDQSKMTQSAKKTWEMLKQGYAVPQIAERRHLKKSTMEDHLVEIAMYAAVFPLNQFLSEEEYQDVVRVSDRLQTFSLKRIKQELTHEIDYFQIRVALARKVVNR</sequence>
<proteinExistence type="predicted"/>
<gene>
    <name evidence="2" type="ORF">A3783_04105</name>
</gene>
<dbReference type="EMBL" id="LVVL01000001">
    <property type="protein sequence ID" value="OAN15137.1"/>
    <property type="molecule type" value="Genomic_DNA"/>
</dbReference>